<feature type="region of interest" description="Disordered" evidence="1">
    <location>
        <begin position="147"/>
        <end position="183"/>
    </location>
</feature>
<feature type="compositionally biased region" description="Low complexity" evidence="1">
    <location>
        <begin position="215"/>
        <end position="225"/>
    </location>
</feature>
<feature type="region of interest" description="Disordered" evidence="1">
    <location>
        <begin position="1"/>
        <end position="61"/>
    </location>
</feature>
<name>A0A0E0ATG4_9ORYZ</name>
<reference evidence="2" key="2">
    <citation type="submission" date="2018-05" db="EMBL/GenBank/DDBJ databases">
        <title>OgluRS3 (Oryza glumaepatula Reference Sequence Version 3).</title>
        <authorList>
            <person name="Zhang J."/>
            <person name="Kudrna D."/>
            <person name="Lee S."/>
            <person name="Talag J."/>
            <person name="Welchert J."/>
            <person name="Wing R.A."/>
        </authorList>
    </citation>
    <scope>NUCLEOTIDE SEQUENCE [LARGE SCALE GENOMIC DNA]</scope>
</reference>
<protein>
    <submittedName>
        <fullName evidence="2">Uncharacterized protein</fullName>
    </submittedName>
</protein>
<dbReference type="Gramene" id="OGLUM08G10160.1">
    <property type="protein sequence ID" value="OGLUM08G10160.1"/>
    <property type="gene ID" value="OGLUM08G10160"/>
</dbReference>
<feature type="region of interest" description="Disordered" evidence="1">
    <location>
        <begin position="196"/>
        <end position="298"/>
    </location>
</feature>
<dbReference type="Proteomes" id="UP000026961">
    <property type="component" value="Chromosome 8"/>
</dbReference>
<evidence type="ECO:0000256" key="1">
    <source>
        <dbReference type="SAM" id="MobiDB-lite"/>
    </source>
</evidence>
<feature type="region of interest" description="Disordered" evidence="1">
    <location>
        <begin position="91"/>
        <end position="134"/>
    </location>
</feature>
<organism evidence="2">
    <name type="scientific">Oryza glumipatula</name>
    <dbReference type="NCBI Taxonomy" id="40148"/>
    <lineage>
        <taxon>Eukaryota</taxon>
        <taxon>Viridiplantae</taxon>
        <taxon>Streptophyta</taxon>
        <taxon>Embryophyta</taxon>
        <taxon>Tracheophyta</taxon>
        <taxon>Spermatophyta</taxon>
        <taxon>Magnoliopsida</taxon>
        <taxon>Liliopsida</taxon>
        <taxon>Poales</taxon>
        <taxon>Poaceae</taxon>
        <taxon>BOP clade</taxon>
        <taxon>Oryzoideae</taxon>
        <taxon>Oryzeae</taxon>
        <taxon>Oryzinae</taxon>
        <taxon>Oryza</taxon>
    </lineage>
</organism>
<dbReference type="AlphaFoldDB" id="A0A0E0ATG4"/>
<feature type="compositionally biased region" description="Basic and acidic residues" evidence="1">
    <location>
        <begin position="282"/>
        <end position="298"/>
    </location>
</feature>
<dbReference type="HOGENOM" id="CLU_822263_0_0_1"/>
<dbReference type="EnsemblPlants" id="OGLUM08G10160.1">
    <property type="protein sequence ID" value="OGLUM08G10160.1"/>
    <property type="gene ID" value="OGLUM08G10160"/>
</dbReference>
<keyword evidence="3" id="KW-1185">Reference proteome</keyword>
<feature type="compositionally biased region" description="Pro residues" evidence="1">
    <location>
        <begin position="1"/>
        <end position="11"/>
    </location>
</feature>
<accession>A0A0E0ATG4</accession>
<proteinExistence type="predicted"/>
<feature type="compositionally biased region" description="Low complexity" evidence="1">
    <location>
        <begin position="147"/>
        <end position="165"/>
    </location>
</feature>
<evidence type="ECO:0000313" key="3">
    <source>
        <dbReference type="Proteomes" id="UP000026961"/>
    </source>
</evidence>
<sequence length="338" mass="37514">MSTPGPAPPPSNLWTRATSPFHHCADHSPRSHWHYKQNHRQEQPSLRAVFSPPQPATPFPLSATRLHLHLDGHPSRPSPRSIAAVEVAAHGHDDRAGTSCGHPCLRPTREPPQPSSLSPPRSGPSPHRDERRPPRGYLLSAADLSRAALGRAAPSPRGARAAAPGRTPPRRPLSSPREPSPIHHHLLCSQHRHLLLSSAPPRPDAGRDVAHRAPKAAAPSAAVPPLAAPPGPSRWRPGLLFPAGATPFLPGAPPRARQPLRPAPPQAPSSLELAWRRRNQRREREREREEEESREREIKREKSCSLTSLIRYFWLRLRFEAGILVTVVLWCLSWGWFW</sequence>
<reference evidence="2" key="1">
    <citation type="submission" date="2015-04" db="UniProtKB">
        <authorList>
            <consortium name="EnsemblPlants"/>
        </authorList>
    </citation>
    <scope>IDENTIFICATION</scope>
</reference>
<evidence type="ECO:0000313" key="2">
    <source>
        <dbReference type="EnsemblPlants" id="OGLUM08G10160.1"/>
    </source>
</evidence>